<proteinExistence type="predicted"/>
<comment type="caution">
    <text evidence="1">The sequence shown here is derived from an EMBL/GenBank/DDBJ whole genome shotgun (WGS) entry which is preliminary data.</text>
</comment>
<dbReference type="EMBL" id="JANPWB010000004">
    <property type="protein sequence ID" value="KAJ1191705.1"/>
    <property type="molecule type" value="Genomic_DNA"/>
</dbReference>
<accession>A0AAV7URM3</accession>
<name>A0AAV7URM3_PLEWA</name>
<evidence type="ECO:0000313" key="1">
    <source>
        <dbReference type="EMBL" id="KAJ1191705.1"/>
    </source>
</evidence>
<protein>
    <submittedName>
        <fullName evidence="1">Uncharacterized protein</fullName>
    </submittedName>
</protein>
<dbReference type="AlphaFoldDB" id="A0AAV7URM3"/>
<sequence>MASTRNGPLAELRCLSCRLVRWSSEASQAALPGRGSRDEEGVEPTVLCVQDRVAKLHQWMDRLDLPTKDLEDRSLENNIRIIGLSEKLDGPDMVS</sequence>
<reference evidence="1" key="1">
    <citation type="journal article" date="2022" name="bioRxiv">
        <title>Sequencing and chromosome-scale assembly of the giantPleurodeles waltlgenome.</title>
        <authorList>
            <person name="Brown T."/>
            <person name="Elewa A."/>
            <person name="Iarovenko S."/>
            <person name="Subramanian E."/>
            <person name="Araus A.J."/>
            <person name="Petzold A."/>
            <person name="Susuki M."/>
            <person name="Suzuki K.-i.T."/>
            <person name="Hayashi T."/>
            <person name="Toyoda A."/>
            <person name="Oliveira C."/>
            <person name="Osipova E."/>
            <person name="Leigh N.D."/>
            <person name="Simon A."/>
            <person name="Yun M.H."/>
        </authorList>
    </citation>
    <scope>NUCLEOTIDE SEQUENCE</scope>
    <source>
        <strain evidence="1">20211129_DDA</strain>
        <tissue evidence="1">Liver</tissue>
    </source>
</reference>
<keyword evidence="2" id="KW-1185">Reference proteome</keyword>
<dbReference type="Proteomes" id="UP001066276">
    <property type="component" value="Chromosome 2_2"/>
</dbReference>
<gene>
    <name evidence="1" type="ORF">NDU88_001021</name>
</gene>
<organism evidence="1 2">
    <name type="scientific">Pleurodeles waltl</name>
    <name type="common">Iberian ribbed newt</name>
    <dbReference type="NCBI Taxonomy" id="8319"/>
    <lineage>
        <taxon>Eukaryota</taxon>
        <taxon>Metazoa</taxon>
        <taxon>Chordata</taxon>
        <taxon>Craniata</taxon>
        <taxon>Vertebrata</taxon>
        <taxon>Euteleostomi</taxon>
        <taxon>Amphibia</taxon>
        <taxon>Batrachia</taxon>
        <taxon>Caudata</taxon>
        <taxon>Salamandroidea</taxon>
        <taxon>Salamandridae</taxon>
        <taxon>Pleurodelinae</taxon>
        <taxon>Pleurodeles</taxon>
    </lineage>
</organism>
<evidence type="ECO:0000313" key="2">
    <source>
        <dbReference type="Proteomes" id="UP001066276"/>
    </source>
</evidence>